<dbReference type="InterPro" id="IPR050950">
    <property type="entry name" value="HTH-type_LysR_regulators"/>
</dbReference>
<evidence type="ECO:0000313" key="7">
    <source>
        <dbReference type="EMBL" id="MVQ27894.1"/>
    </source>
</evidence>
<dbReference type="Gene3D" id="1.10.10.10">
    <property type="entry name" value="Winged helix-like DNA-binding domain superfamily/Winged helix DNA-binding domain"/>
    <property type="match status" value="1"/>
</dbReference>
<dbReference type="AlphaFoldDB" id="A0A6N8IM46"/>
<evidence type="ECO:0000256" key="1">
    <source>
        <dbReference type="ARBA" id="ARBA00009437"/>
    </source>
</evidence>
<feature type="region of interest" description="Disordered" evidence="5">
    <location>
        <begin position="1"/>
        <end position="30"/>
    </location>
</feature>
<dbReference type="Pfam" id="PF00126">
    <property type="entry name" value="HTH_1"/>
    <property type="match status" value="1"/>
</dbReference>
<gene>
    <name evidence="7" type="ORF">GON04_00425</name>
</gene>
<dbReference type="PROSITE" id="PS50931">
    <property type="entry name" value="HTH_LYSR"/>
    <property type="match status" value="1"/>
</dbReference>
<evidence type="ECO:0000256" key="4">
    <source>
        <dbReference type="ARBA" id="ARBA00023163"/>
    </source>
</evidence>
<evidence type="ECO:0000256" key="2">
    <source>
        <dbReference type="ARBA" id="ARBA00023015"/>
    </source>
</evidence>
<dbReference type="InterPro" id="IPR036390">
    <property type="entry name" value="WH_DNA-bd_sf"/>
</dbReference>
<name>A0A6N8IM46_9BURK</name>
<organism evidence="7 8">
    <name type="scientific">Ramlibacter pinisoli</name>
    <dbReference type="NCBI Taxonomy" id="2682844"/>
    <lineage>
        <taxon>Bacteria</taxon>
        <taxon>Pseudomonadati</taxon>
        <taxon>Pseudomonadota</taxon>
        <taxon>Betaproteobacteria</taxon>
        <taxon>Burkholderiales</taxon>
        <taxon>Comamonadaceae</taxon>
        <taxon>Ramlibacter</taxon>
    </lineage>
</organism>
<dbReference type="PANTHER" id="PTHR30419">
    <property type="entry name" value="HTH-TYPE TRANSCRIPTIONAL REGULATOR YBHD"/>
    <property type="match status" value="1"/>
</dbReference>
<dbReference type="SUPFAM" id="SSF46785">
    <property type="entry name" value="Winged helix' DNA-binding domain"/>
    <property type="match status" value="1"/>
</dbReference>
<feature type="domain" description="HTH lysR-type" evidence="6">
    <location>
        <begin position="43"/>
        <end position="100"/>
    </location>
</feature>
<evidence type="ECO:0000256" key="5">
    <source>
        <dbReference type="SAM" id="MobiDB-lite"/>
    </source>
</evidence>
<evidence type="ECO:0000256" key="3">
    <source>
        <dbReference type="ARBA" id="ARBA00023125"/>
    </source>
</evidence>
<evidence type="ECO:0000259" key="6">
    <source>
        <dbReference type="PROSITE" id="PS50931"/>
    </source>
</evidence>
<keyword evidence="4" id="KW-0804">Transcription</keyword>
<comment type="caution">
    <text evidence="7">The sequence shown here is derived from an EMBL/GenBank/DDBJ whole genome shotgun (WGS) entry which is preliminary data.</text>
</comment>
<dbReference type="GO" id="GO:0003700">
    <property type="term" value="F:DNA-binding transcription factor activity"/>
    <property type="evidence" value="ECO:0007669"/>
    <property type="project" value="InterPro"/>
</dbReference>
<dbReference type="InterPro" id="IPR036388">
    <property type="entry name" value="WH-like_DNA-bd_sf"/>
</dbReference>
<sequence>MPATRPITRPASGPTARSAAQPTTRAGAAARLAAPAGSAARVHPPALLVYLDAVARAGSIRKAAEGLHVASTALNRRILNLEEELGTPVFERLPSGVRLSAAGEIFMAYVRSSLSDLSSAVSRIEQLRGLVRGEVQIAAAESVTLDLLPQAMAAFQARHPGVGFRVRSGGTEALLEHLLSDACDLLLAHDPPESEALDRLAEVPQPLCALLRPDHPLAGRDAIRLADCAPYPVALGEATFGGRRLIDRVLAATRLKLNVTLVASSVQSMAAYTRQTGAISFQFAVGTRHEVRRGDLLALPLTDRAFGRARLVLAARRGRTLPIAALRFAEVLKASLAGAV</sequence>
<dbReference type="Pfam" id="PF03466">
    <property type="entry name" value="LysR_substrate"/>
    <property type="match status" value="1"/>
</dbReference>
<dbReference type="InterPro" id="IPR005119">
    <property type="entry name" value="LysR_subst-bd"/>
</dbReference>
<keyword evidence="2" id="KW-0805">Transcription regulation</keyword>
<proteinExistence type="inferred from homology"/>
<keyword evidence="8" id="KW-1185">Reference proteome</keyword>
<dbReference type="GO" id="GO:0005829">
    <property type="term" value="C:cytosol"/>
    <property type="evidence" value="ECO:0007669"/>
    <property type="project" value="TreeGrafter"/>
</dbReference>
<keyword evidence="3" id="KW-0238">DNA-binding</keyword>
<protein>
    <submittedName>
        <fullName evidence="7">LysR family transcriptional regulator</fullName>
    </submittedName>
</protein>
<accession>A0A6N8IM46</accession>
<dbReference type="EMBL" id="WSEL01000002">
    <property type="protein sequence ID" value="MVQ27894.1"/>
    <property type="molecule type" value="Genomic_DNA"/>
</dbReference>
<dbReference type="GO" id="GO:0003677">
    <property type="term" value="F:DNA binding"/>
    <property type="evidence" value="ECO:0007669"/>
    <property type="project" value="UniProtKB-KW"/>
</dbReference>
<dbReference type="Proteomes" id="UP000469385">
    <property type="component" value="Unassembled WGS sequence"/>
</dbReference>
<comment type="similarity">
    <text evidence="1">Belongs to the LysR transcriptional regulatory family.</text>
</comment>
<dbReference type="PANTHER" id="PTHR30419:SF8">
    <property type="entry name" value="NITROGEN ASSIMILATION TRANSCRIPTIONAL ACTIVATOR-RELATED"/>
    <property type="match status" value="1"/>
</dbReference>
<evidence type="ECO:0000313" key="8">
    <source>
        <dbReference type="Proteomes" id="UP000469385"/>
    </source>
</evidence>
<dbReference type="CDD" id="cd05466">
    <property type="entry name" value="PBP2_LTTR_substrate"/>
    <property type="match status" value="1"/>
</dbReference>
<dbReference type="SUPFAM" id="SSF53850">
    <property type="entry name" value="Periplasmic binding protein-like II"/>
    <property type="match status" value="1"/>
</dbReference>
<feature type="compositionally biased region" description="Low complexity" evidence="5">
    <location>
        <begin position="19"/>
        <end position="30"/>
    </location>
</feature>
<dbReference type="RefSeq" id="WP_157396037.1">
    <property type="nucleotide sequence ID" value="NZ_WSEL01000002.1"/>
</dbReference>
<reference evidence="7 8" key="1">
    <citation type="submission" date="2019-12" db="EMBL/GenBank/DDBJ databases">
        <authorList>
            <person name="Huq M.A."/>
        </authorList>
    </citation>
    <scope>NUCLEOTIDE SEQUENCE [LARGE SCALE GENOMIC DNA]</scope>
    <source>
        <strain evidence="7 8">MAH-25</strain>
    </source>
</reference>
<dbReference type="Gene3D" id="3.40.190.290">
    <property type="match status" value="1"/>
</dbReference>
<dbReference type="InterPro" id="IPR000847">
    <property type="entry name" value="LysR_HTH_N"/>
</dbReference>